<organism evidence="4">
    <name type="scientific">Taenia asiatica</name>
    <name type="common">Asian tapeworm</name>
    <dbReference type="NCBI Taxonomy" id="60517"/>
    <lineage>
        <taxon>Eukaryota</taxon>
        <taxon>Metazoa</taxon>
        <taxon>Spiralia</taxon>
        <taxon>Lophotrochozoa</taxon>
        <taxon>Platyhelminthes</taxon>
        <taxon>Cestoda</taxon>
        <taxon>Eucestoda</taxon>
        <taxon>Cyclophyllidea</taxon>
        <taxon>Taeniidae</taxon>
        <taxon>Taenia</taxon>
    </lineage>
</organism>
<dbReference type="OrthoDB" id="5793009at2759"/>
<evidence type="ECO:0000256" key="1">
    <source>
        <dbReference type="SAM" id="MobiDB-lite"/>
    </source>
</evidence>
<evidence type="ECO:0000313" key="3">
    <source>
        <dbReference type="Proteomes" id="UP000282613"/>
    </source>
</evidence>
<feature type="compositionally biased region" description="Basic residues" evidence="1">
    <location>
        <begin position="43"/>
        <end position="52"/>
    </location>
</feature>
<evidence type="ECO:0000313" key="4">
    <source>
        <dbReference type="WBParaSite" id="TASK_0000954601-mRNA-1"/>
    </source>
</evidence>
<gene>
    <name evidence="2" type="ORF">TASK_LOCUS9547</name>
</gene>
<reference evidence="2 3" key="2">
    <citation type="submission" date="2018-11" db="EMBL/GenBank/DDBJ databases">
        <authorList>
            <consortium name="Pathogen Informatics"/>
        </authorList>
    </citation>
    <scope>NUCLEOTIDE SEQUENCE [LARGE SCALE GENOMIC DNA]</scope>
</reference>
<dbReference type="WBParaSite" id="TASK_0000954601-mRNA-1">
    <property type="protein sequence ID" value="TASK_0000954601-mRNA-1"/>
    <property type="gene ID" value="TASK_0000954601"/>
</dbReference>
<evidence type="ECO:0000313" key="2">
    <source>
        <dbReference type="EMBL" id="VDK43971.1"/>
    </source>
</evidence>
<dbReference type="Proteomes" id="UP000282613">
    <property type="component" value="Unassembled WGS sequence"/>
</dbReference>
<name>A0A0R3WFA5_TAEAS</name>
<feature type="region of interest" description="Disordered" evidence="1">
    <location>
        <begin position="36"/>
        <end position="91"/>
    </location>
</feature>
<proteinExistence type="predicted"/>
<sequence length="238" mass="27264">MTSMLKGVNLTFDLIPKCQDIRPREIRINRNYVSMIKPQPKPRANRRKKSRRCSSSAPPLLRNTEAVNSNYHNPADGRSPQGDRRGVGKPISTNITNVECPSCQRIYTRRSLDFHLKVCAIRQAEEEKRRNAIESAIEKQNRGPSRPPGKLCYICGRRYTKSSWAWHEPKCQEQWNTWHSRLPKALQHRGGLLKPNTDDETLEAIVEQEKAAGNPNFNKKDALEKVLFEVSRANALPV</sequence>
<reference evidence="4" key="1">
    <citation type="submission" date="2017-02" db="UniProtKB">
        <authorList>
            <consortium name="WormBaseParasite"/>
        </authorList>
    </citation>
    <scope>IDENTIFICATION</scope>
</reference>
<protein>
    <submittedName>
        <fullName evidence="4">Zinc finger protein 474</fullName>
    </submittedName>
</protein>
<keyword evidence="3" id="KW-1185">Reference proteome</keyword>
<dbReference type="EMBL" id="UYRS01019233">
    <property type="protein sequence ID" value="VDK43971.1"/>
    <property type="molecule type" value="Genomic_DNA"/>
</dbReference>
<accession>A0A0R3WFA5</accession>
<dbReference type="AlphaFoldDB" id="A0A0R3WFA5"/>